<evidence type="ECO:0000259" key="1">
    <source>
        <dbReference type="PROSITE" id="PS50222"/>
    </source>
</evidence>
<protein>
    <recommendedName>
        <fullName evidence="1">EF-hand domain-containing protein</fullName>
    </recommendedName>
</protein>
<dbReference type="AlphaFoldDB" id="A0A8S3IIM8"/>
<dbReference type="SUPFAM" id="SSF47473">
    <property type="entry name" value="EF-hand"/>
    <property type="match status" value="1"/>
</dbReference>
<evidence type="ECO:0000313" key="2">
    <source>
        <dbReference type="EMBL" id="CAF5201357.1"/>
    </source>
</evidence>
<dbReference type="GO" id="GO:0005509">
    <property type="term" value="F:calcium ion binding"/>
    <property type="evidence" value="ECO:0007669"/>
    <property type="project" value="InterPro"/>
</dbReference>
<dbReference type="PROSITE" id="PS50222">
    <property type="entry name" value="EF_HAND_2"/>
    <property type="match status" value="1"/>
</dbReference>
<sequence>MSKIKISKTKLIQMQTNRHAENKDCPSGKLNKKKFVEVYKQFYPTGKAEKFCEYIFRAFDNDSSGSI</sequence>
<organism evidence="2 3">
    <name type="scientific">Rotaria magnacalcarata</name>
    <dbReference type="NCBI Taxonomy" id="392030"/>
    <lineage>
        <taxon>Eukaryota</taxon>
        <taxon>Metazoa</taxon>
        <taxon>Spiralia</taxon>
        <taxon>Gnathifera</taxon>
        <taxon>Rotifera</taxon>
        <taxon>Eurotatoria</taxon>
        <taxon>Bdelloidea</taxon>
        <taxon>Philodinida</taxon>
        <taxon>Philodinidae</taxon>
        <taxon>Rotaria</taxon>
    </lineage>
</organism>
<accession>A0A8S3IIM8</accession>
<dbReference type="EMBL" id="CAJOBI010332861">
    <property type="protein sequence ID" value="CAF5201357.1"/>
    <property type="molecule type" value="Genomic_DNA"/>
</dbReference>
<dbReference type="Gene3D" id="1.10.238.10">
    <property type="entry name" value="EF-hand"/>
    <property type="match status" value="1"/>
</dbReference>
<name>A0A8S3IIM8_9BILA</name>
<gene>
    <name evidence="2" type="ORF">SMN809_LOCUS75598</name>
</gene>
<dbReference type="Proteomes" id="UP000676336">
    <property type="component" value="Unassembled WGS sequence"/>
</dbReference>
<reference evidence="2" key="1">
    <citation type="submission" date="2021-02" db="EMBL/GenBank/DDBJ databases">
        <authorList>
            <person name="Nowell W R."/>
        </authorList>
    </citation>
    <scope>NUCLEOTIDE SEQUENCE</scope>
</reference>
<feature type="domain" description="EF-hand" evidence="1">
    <location>
        <begin position="47"/>
        <end position="67"/>
    </location>
</feature>
<comment type="caution">
    <text evidence="2">The sequence shown here is derived from an EMBL/GenBank/DDBJ whole genome shotgun (WGS) entry which is preliminary data.</text>
</comment>
<proteinExistence type="predicted"/>
<evidence type="ECO:0000313" key="3">
    <source>
        <dbReference type="Proteomes" id="UP000676336"/>
    </source>
</evidence>
<dbReference type="InterPro" id="IPR002048">
    <property type="entry name" value="EF_hand_dom"/>
</dbReference>
<feature type="non-terminal residue" evidence="2">
    <location>
        <position position="1"/>
    </location>
</feature>
<dbReference type="InterPro" id="IPR011992">
    <property type="entry name" value="EF-hand-dom_pair"/>
</dbReference>